<dbReference type="EnsemblPlants" id="AET6Gv20941200.15">
    <property type="protein sequence ID" value="AET6Gv20941200.15"/>
    <property type="gene ID" value="AET6Gv20941200"/>
</dbReference>
<accession>A0A453Q186</accession>
<evidence type="ECO:0000313" key="2">
    <source>
        <dbReference type="EnsemblPlants" id="AET6Gv20941200.15"/>
    </source>
</evidence>
<reference evidence="2" key="4">
    <citation type="submission" date="2019-03" db="UniProtKB">
        <authorList>
            <consortium name="EnsemblPlants"/>
        </authorList>
    </citation>
    <scope>IDENTIFICATION</scope>
</reference>
<reference evidence="3" key="1">
    <citation type="journal article" date="2014" name="Science">
        <title>Ancient hybridizations among the ancestral genomes of bread wheat.</title>
        <authorList>
            <consortium name="International Wheat Genome Sequencing Consortium,"/>
            <person name="Marcussen T."/>
            <person name="Sandve S.R."/>
            <person name="Heier L."/>
            <person name="Spannagl M."/>
            <person name="Pfeifer M."/>
            <person name="Jakobsen K.S."/>
            <person name="Wulff B.B."/>
            <person name="Steuernagel B."/>
            <person name="Mayer K.F."/>
            <person name="Olsen O.A."/>
        </authorList>
    </citation>
    <scope>NUCLEOTIDE SEQUENCE [LARGE SCALE GENOMIC DNA]</scope>
    <source>
        <strain evidence="3">cv. AL8/78</strain>
    </source>
</reference>
<dbReference type="Gramene" id="AET6Gv20941200.15">
    <property type="protein sequence ID" value="AET6Gv20941200.15"/>
    <property type="gene ID" value="AET6Gv20941200"/>
</dbReference>
<evidence type="ECO:0000313" key="3">
    <source>
        <dbReference type="Proteomes" id="UP000015105"/>
    </source>
</evidence>
<dbReference type="AlphaFoldDB" id="A0A453Q186"/>
<reference evidence="2" key="3">
    <citation type="journal article" date="2017" name="Nature">
        <title>Genome sequence of the progenitor of the wheat D genome Aegilops tauschii.</title>
        <authorList>
            <person name="Luo M.C."/>
            <person name="Gu Y.Q."/>
            <person name="Puiu D."/>
            <person name="Wang H."/>
            <person name="Twardziok S.O."/>
            <person name="Deal K.R."/>
            <person name="Huo N."/>
            <person name="Zhu T."/>
            <person name="Wang L."/>
            <person name="Wang Y."/>
            <person name="McGuire P.E."/>
            <person name="Liu S."/>
            <person name="Long H."/>
            <person name="Ramasamy R.K."/>
            <person name="Rodriguez J.C."/>
            <person name="Van S.L."/>
            <person name="Yuan L."/>
            <person name="Wang Z."/>
            <person name="Xia Z."/>
            <person name="Xiao L."/>
            <person name="Anderson O.D."/>
            <person name="Ouyang S."/>
            <person name="Liang Y."/>
            <person name="Zimin A.V."/>
            <person name="Pertea G."/>
            <person name="Qi P."/>
            <person name="Bennetzen J.L."/>
            <person name="Dai X."/>
            <person name="Dawson M.W."/>
            <person name="Muller H.G."/>
            <person name="Kugler K."/>
            <person name="Rivarola-Duarte L."/>
            <person name="Spannagl M."/>
            <person name="Mayer K.F.X."/>
            <person name="Lu F.H."/>
            <person name="Bevan M.W."/>
            <person name="Leroy P."/>
            <person name="Li P."/>
            <person name="You F.M."/>
            <person name="Sun Q."/>
            <person name="Liu Z."/>
            <person name="Lyons E."/>
            <person name="Wicker T."/>
            <person name="Salzberg S.L."/>
            <person name="Devos K.M."/>
            <person name="Dvorak J."/>
        </authorList>
    </citation>
    <scope>NUCLEOTIDE SEQUENCE [LARGE SCALE GENOMIC DNA]</scope>
    <source>
        <strain evidence="2">cv. AL8/78</strain>
    </source>
</reference>
<feature type="region of interest" description="Disordered" evidence="1">
    <location>
        <begin position="24"/>
        <end position="78"/>
    </location>
</feature>
<keyword evidence="3" id="KW-1185">Reference proteome</keyword>
<name>A0A453Q186_AEGTS</name>
<reference evidence="3" key="2">
    <citation type="journal article" date="2017" name="Nat. Plants">
        <title>The Aegilops tauschii genome reveals multiple impacts of transposons.</title>
        <authorList>
            <person name="Zhao G."/>
            <person name="Zou C."/>
            <person name="Li K."/>
            <person name="Wang K."/>
            <person name="Li T."/>
            <person name="Gao L."/>
            <person name="Zhang X."/>
            <person name="Wang H."/>
            <person name="Yang Z."/>
            <person name="Liu X."/>
            <person name="Jiang W."/>
            <person name="Mao L."/>
            <person name="Kong X."/>
            <person name="Jiao Y."/>
            <person name="Jia J."/>
        </authorList>
    </citation>
    <scope>NUCLEOTIDE SEQUENCE [LARGE SCALE GENOMIC DNA]</scope>
    <source>
        <strain evidence="3">cv. AL8/78</strain>
    </source>
</reference>
<proteinExistence type="predicted"/>
<evidence type="ECO:0000256" key="1">
    <source>
        <dbReference type="SAM" id="MobiDB-lite"/>
    </source>
</evidence>
<feature type="compositionally biased region" description="Basic and acidic residues" evidence="1">
    <location>
        <begin position="24"/>
        <end position="58"/>
    </location>
</feature>
<reference evidence="2" key="5">
    <citation type="journal article" date="2021" name="G3 (Bethesda)">
        <title>Aegilops tauschii genome assembly Aet v5.0 features greater sequence contiguity and improved annotation.</title>
        <authorList>
            <person name="Wang L."/>
            <person name="Zhu T."/>
            <person name="Rodriguez J.C."/>
            <person name="Deal K.R."/>
            <person name="Dubcovsky J."/>
            <person name="McGuire P.E."/>
            <person name="Lux T."/>
            <person name="Spannagl M."/>
            <person name="Mayer K.F.X."/>
            <person name="Baldrich P."/>
            <person name="Meyers B.C."/>
            <person name="Huo N."/>
            <person name="Gu Y.Q."/>
            <person name="Zhou H."/>
            <person name="Devos K.M."/>
            <person name="Bennetzen J.L."/>
            <person name="Unver T."/>
            <person name="Budak H."/>
            <person name="Gulick P.J."/>
            <person name="Galiba G."/>
            <person name="Kalapos B."/>
            <person name="Nelson D.R."/>
            <person name="Li P."/>
            <person name="You F.M."/>
            <person name="Luo M.C."/>
            <person name="Dvorak J."/>
        </authorList>
    </citation>
    <scope>NUCLEOTIDE SEQUENCE [LARGE SCALE GENOMIC DNA]</scope>
    <source>
        <strain evidence="2">cv. AL8/78</strain>
    </source>
</reference>
<sequence length="122" mass="13640">ESHRPCKQPCLLATEILIRGRKVEHSAMAEERNPLHLPHHKEEDKEGEEKQHGHDHGHGHGHGHNHNHNQTEHAAGRGVDMDLPAYVNMGSFTTAGVLVRTVSRKQLSLLILTVCLRHSLTS</sequence>
<dbReference type="Proteomes" id="UP000015105">
    <property type="component" value="Chromosome 6D"/>
</dbReference>
<organism evidence="2 3">
    <name type="scientific">Aegilops tauschii subsp. strangulata</name>
    <name type="common">Goatgrass</name>
    <dbReference type="NCBI Taxonomy" id="200361"/>
    <lineage>
        <taxon>Eukaryota</taxon>
        <taxon>Viridiplantae</taxon>
        <taxon>Streptophyta</taxon>
        <taxon>Embryophyta</taxon>
        <taxon>Tracheophyta</taxon>
        <taxon>Spermatophyta</taxon>
        <taxon>Magnoliopsida</taxon>
        <taxon>Liliopsida</taxon>
        <taxon>Poales</taxon>
        <taxon>Poaceae</taxon>
        <taxon>BOP clade</taxon>
        <taxon>Pooideae</taxon>
        <taxon>Triticodae</taxon>
        <taxon>Triticeae</taxon>
        <taxon>Triticinae</taxon>
        <taxon>Aegilops</taxon>
    </lineage>
</organism>
<protein>
    <submittedName>
        <fullName evidence="2">Uncharacterized protein</fullName>
    </submittedName>
</protein>